<dbReference type="GO" id="GO:0004806">
    <property type="term" value="F:triacylglycerol lipase activity"/>
    <property type="evidence" value="ECO:0007669"/>
    <property type="project" value="InterPro"/>
</dbReference>
<dbReference type="InterPro" id="IPR044819">
    <property type="entry name" value="OBL-like"/>
</dbReference>
<name>A0A426X7D8_ENSVE</name>
<protein>
    <submittedName>
        <fullName evidence="1">Uncharacterized protein</fullName>
    </submittedName>
</protein>
<dbReference type="GO" id="GO:0006629">
    <property type="term" value="P:lipid metabolic process"/>
    <property type="evidence" value="ECO:0007669"/>
    <property type="project" value="InterPro"/>
</dbReference>
<accession>A0A426X7D8</accession>
<evidence type="ECO:0000313" key="2">
    <source>
        <dbReference type="Proteomes" id="UP000287651"/>
    </source>
</evidence>
<reference evidence="1 2" key="1">
    <citation type="journal article" date="2014" name="Agronomy (Basel)">
        <title>A Draft Genome Sequence for Ensete ventricosum, the Drought-Tolerant Tree Against Hunger.</title>
        <authorList>
            <person name="Harrison J."/>
            <person name="Moore K.A."/>
            <person name="Paszkiewicz K."/>
            <person name="Jones T."/>
            <person name="Grant M."/>
            <person name="Ambacheew D."/>
            <person name="Muzemil S."/>
            <person name="Studholme D.J."/>
        </authorList>
    </citation>
    <scope>NUCLEOTIDE SEQUENCE [LARGE SCALE GENOMIC DNA]</scope>
</reference>
<proteinExistence type="predicted"/>
<dbReference type="EMBL" id="AMZH03025131">
    <property type="protein sequence ID" value="RRT35393.1"/>
    <property type="molecule type" value="Genomic_DNA"/>
</dbReference>
<evidence type="ECO:0000313" key="1">
    <source>
        <dbReference type="EMBL" id="RRT35393.1"/>
    </source>
</evidence>
<dbReference type="PANTHER" id="PTHR46086">
    <property type="entry name" value="ALPHA/BETA-HYDROLASES SUPERFAMILY PROTEIN"/>
    <property type="match status" value="1"/>
</dbReference>
<comment type="caution">
    <text evidence="1">The sequence shown here is derived from an EMBL/GenBank/DDBJ whole genome shotgun (WGS) entry which is preliminary data.</text>
</comment>
<organism evidence="1 2">
    <name type="scientific">Ensete ventricosum</name>
    <name type="common">Abyssinian banana</name>
    <name type="synonym">Musa ensete</name>
    <dbReference type="NCBI Taxonomy" id="4639"/>
    <lineage>
        <taxon>Eukaryota</taxon>
        <taxon>Viridiplantae</taxon>
        <taxon>Streptophyta</taxon>
        <taxon>Embryophyta</taxon>
        <taxon>Tracheophyta</taxon>
        <taxon>Spermatophyta</taxon>
        <taxon>Magnoliopsida</taxon>
        <taxon>Liliopsida</taxon>
        <taxon>Zingiberales</taxon>
        <taxon>Musaceae</taxon>
        <taxon>Ensete</taxon>
    </lineage>
</organism>
<dbReference type="AlphaFoldDB" id="A0A426X7D8"/>
<dbReference type="Proteomes" id="UP000287651">
    <property type="component" value="Unassembled WGS sequence"/>
</dbReference>
<gene>
    <name evidence="1" type="ORF">B296_00052909</name>
</gene>
<sequence length="85" mass="9742">MNAVWELIRSLSMRYAYGTEYKESWLSICLGIYGLLMPGVSAHSPVNYINSVRLGRRWGKVGWWSRGAGDRIWLRVPLETPPRCG</sequence>
<dbReference type="PANTHER" id="PTHR46086:SF3">
    <property type="entry name" value="TRIACYLGLYCEROL LIPASE OBL1"/>
    <property type="match status" value="1"/>
</dbReference>